<proteinExistence type="predicted"/>
<evidence type="ECO:0000256" key="1">
    <source>
        <dbReference type="SAM" id="MobiDB-lite"/>
    </source>
</evidence>
<comment type="caution">
    <text evidence="2">The sequence shown here is derived from an EMBL/GenBank/DDBJ whole genome shotgun (WGS) entry which is preliminary data.</text>
</comment>
<accession>A0ABP7UXF6</accession>
<dbReference type="Proteomes" id="UP001501469">
    <property type="component" value="Unassembled WGS sequence"/>
</dbReference>
<sequence>MASPCVASPDDADGFAPGNWTTPRRTPAGLAALVELCGSHIDLLLGRRTYDAWSGFWPTVADGPMANGLNAATDYVATHRPDSLEGIRAVKSTNGPGLLTTGRAKQTARS</sequence>
<gene>
    <name evidence="2" type="ORF">GCM10022409_45850</name>
</gene>
<feature type="region of interest" description="Disordered" evidence="1">
    <location>
        <begin position="88"/>
        <end position="110"/>
    </location>
</feature>
<name>A0ABP7UXF6_9BACT</name>
<evidence type="ECO:0000313" key="2">
    <source>
        <dbReference type="EMBL" id="GAA4053700.1"/>
    </source>
</evidence>
<organism evidence="2 3">
    <name type="scientific">Hymenobacter glaciei</name>
    <dbReference type="NCBI Taxonomy" id="877209"/>
    <lineage>
        <taxon>Bacteria</taxon>
        <taxon>Pseudomonadati</taxon>
        <taxon>Bacteroidota</taxon>
        <taxon>Cytophagia</taxon>
        <taxon>Cytophagales</taxon>
        <taxon>Hymenobacteraceae</taxon>
        <taxon>Hymenobacter</taxon>
    </lineage>
</organism>
<reference evidence="3" key="1">
    <citation type="journal article" date="2019" name="Int. J. Syst. Evol. Microbiol.">
        <title>The Global Catalogue of Microorganisms (GCM) 10K type strain sequencing project: providing services to taxonomists for standard genome sequencing and annotation.</title>
        <authorList>
            <consortium name="The Broad Institute Genomics Platform"/>
            <consortium name="The Broad Institute Genome Sequencing Center for Infectious Disease"/>
            <person name="Wu L."/>
            <person name="Ma J."/>
        </authorList>
    </citation>
    <scope>NUCLEOTIDE SEQUENCE [LARGE SCALE GENOMIC DNA]</scope>
    <source>
        <strain evidence="3">JCM 17225</strain>
    </source>
</reference>
<evidence type="ECO:0000313" key="3">
    <source>
        <dbReference type="Proteomes" id="UP001501469"/>
    </source>
</evidence>
<keyword evidence="3" id="KW-1185">Reference proteome</keyword>
<protein>
    <submittedName>
        <fullName evidence="2">Uncharacterized protein</fullName>
    </submittedName>
</protein>
<dbReference type="RefSeq" id="WP_345059306.1">
    <property type="nucleotide sequence ID" value="NZ_BAABDK010000034.1"/>
</dbReference>
<feature type="region of interest" description="Disordered" evidence="1">
    <location>
        <begin position="1"/>
        <end position="20"/>
    </location>
</feature>
<dbReference type="EMBL" id="BAABDK010000034">
    <property type="protein sequence ID" value="GAA4053700.1"/>
    <property type="molecule type" value="Genomic_DNA"/>
</dbReference>